<accession>A0A3A8AV54</accession>
<reference evidence="2 3" key="1">
    <citation type="submission" date="2018-09" db="EMBL/GenBank/DDBJ databases">
        <title>Roseovarius spongiae sp. nov., isolated from a marine sponge.</title>
        <authorList>
            <person name="Zhuang L."/>
            <person name="Luo L."/>
        </authorList>
    </citation>
    <scope>NUCLEOTIDE SEQUENCE [LARGE SCALE GENOMIC DNA]</scope>
    <source>
        <strain evidence="2 3">HN-E21</strain>
    </source>
</reference>
<keyword evidence="1" id="KW-1133">Transmembrane helix</keyword>
<keyword evidence="1" id="KW-0812">Transmembrane</keyword>
<dbReference type="AlphaFoldDB" id="A0A3A8AV54"/>
<evidence type="ECO:0000313" key="3">
    <source>
        <dbReference type="Proteomes" id="UP000281128"/>
    </source>
</evidence>
<sequence>MSPPDTNLEKQEKRHKGPLVGIGGALAVAVLAFLGVLVWMDYFDPPADEPVGDGASEPAATTTE</sequence>
<keyword evidence="1" id="KW-0472">Membrane</keyword>
<keyword evidence="3" id="KW-1185">Reference proteome</keyword>
<comment type="caution">
    <text evidence="2">The sequence shown here is derived from an EMBL/GenBank/DDBJ whole genome shotgun (WGS) entry which is preliminary data.</text>
</comment>
<organism evidence="2 3">
    <name type="scientific">Roseovarius spongiae</name>
    <dbReference type="NCBI Taxonomy" id="2320272"/>
    <lineage>
        <taxon>Bacteria</taxon>
        <taxon>Pseudomonadati</taxon>
        <taxon>Pseudomonadota</taxon>
        <taxon>Alphaproteobacteria</taxon>
        <taxon>Rhodobacterales</taxon>
        <taxon>Roseobacteraceae</taxon>
        <taxon>Roseovarius</taxon>
    </lineage>
</organism>
<dbReference type="Proteomes" id="UP000281128">
    <property type="component" value="Unassembled WGS sequence"/>
</dbReference>
<evidence type="ECO:0000256" key="1">
    <source>
        <dbReference type="SAM" id="Phobius"/>
    </source>
</evidence>
<proteinExistence type="predicted"/>
<gene>
    <name evidence="2" type="ORF">D6850_08890</name>
</gene>
<dbReference type="EMBL" id="RAPE01000002">
    <property type="protein sequence ID" value="RKF14968.1"/>
    <property type="molecule type" value="Genomic_DNA"/>
</dbReference>
<dbReference type="RefSeq" id="WP_121165966.1">
    <property type="nucleotide sequence ID" value="NZ_RAPE01000002.1"/>
</dbReference>
<feature type="transmembrane region" description="Helical" evidence="1">
    <location>
        <begin position="20"/>
        <end position="40"/>
    </location>
</feature>
<evidence type="ECO:0000313" key="2">
    <source>
        <dbReference type="EMBL" id="RKF14968.1"/>
    </source>
</evidence>
<protein>
    <submittedName>
        <fullName evidence="2">Uncharacterized protein</fullName>
    </submittedName>
</protein>
<name>A0A3A8AV54_9RHOB</name>